<protein>
    <submittedName>
        <fullName evidence="1">Aldose 1-epimerase family protein</fullName>
    </submittedName>
</protein>
<name>A0ACB9YKN1_9PEZI</name>
<accession>A0ACB9YKN1</accession>
<evidence type="ECO:0000313" key="2">
    <source>
        <dbReference type="Proteomes" id="UP001497700"/>
    </source>
</evidence>
<gene>
    <name evidence="1" type="ORF">F4820DRAFT_164708</name>
</gene>
<evidence type="ECO:0000313" key="1">
    <source>
        <dbReference type="EMBL" id="KAI4859499.1"/>
    </source>
</evidence>
<reference evidence="1 2" key="1">
    <citation type="journal article" date="2022" name="New Phytol.">
        <title>Ecological generalism drives hyperdiversity of secondary metabolite gene clusters in xylarialean endophytes.</title>
        <authorList>
            <person name="Franco M.E.E."/>
            <person name="Wisecaver J.H."/>
            <person name="Arnold A.E."/>
            <person name="Ju Y.M."/>
            <person name="Slot J.C."/>
            <person name="Ahrendt S."/>
            <person name="Moore L.P."/>
            <person name="Eastman K.E."/>
            <person name="Scott K."/>
            <person name="Konkel Z."/>
            <person name="Mondo S.J."/>
            <person name="Kuo A."/>
            <person name="Hayes R.D."/>
            <person name="Haridas S."/>
            <person name="Andreopoulos B."/>
            <person name="Riley R."/>
            <person name="LaButti K."/>
            <person name="Pangilinan J."/>
            <person name="Lipzen A."/>
            <person name="Amirebrahimi M."/>
            <person name="Yan J."/>
            <person name="Adam C."/>
            <person name="Keymanesh K."/>
            <person name="Ng V."/>
            <person name="Louie K."/>
            <person name="Northen T."/>
            <person name="Drula E."/>
            <person name="Henrissat B."/>
            <person name="Hsieh H.M."/>
            <person name="Youens-Clark K."/>
            <person name="Lutzoni F."/>
            <person name="Miadlikowska J."/>
            <person name="Eastwood D.C."/>
            <person name="Hamelin R.C."/>
            <person name="Grigoriev I.V."/>
            <person name="U'Ren J.M."/>
        </authorList>
    </citation>
    <scope>NUCLEOTIDE SEQUENCE [LARGE SCALE GENOMIC DNA]</scope>
    <source>
        <strain evidence="1 2">CBS 119005</strain>
    </source>
</reference>
<dbReference type="Proteomes" id="UP001497700">
    <property type="component" value="Unassembled WGS sequence"/>
</dbReference>
<organism evidence="1 2">
    <name type="scientific">Hypoxylon rubiginosum</name>
    <dbReference type="NCBI Taxonomy" id="110542"/>
    <lineage>
        <taxon>Eukaryota</taxon>
        <taxon>Fungi</taxon>
        <taxon>Dikarya</taxon>
        <taxon>Ascomycota</taxon>
        <taxon>Pezizomycotina</taxon>
        <taxon>Sordariomycetes</taxon>
        <taxon>Xylariomycetidae</taxon>
        <taxon>Xylariales</taxon>
        <taxon>Hypoxylaceae</taxon>
        <taxon>Hypoxylon</taxon>
    </lineage>
</organism>
<dbReference type="EMBL" id="MU393630">
    <property type="protein sequence ID" value="KAI4859499.1"/>
    <property type="molecule type" value="Genomic_DNA"/>
</dbReference>
<keyword evidence="2" id="KW-1185">Reference proteome</keyword>
<proteinExistence type="predicted"/>
<sequence>MQWSTIVAIVFAAIKSAWSGGSPFAVQTVLYPLNEENKYIIESEGVRLAFTLNGGALSNLWINDTHGIERDIVLGFDQADDVRGWVGNPWLNGVIGRVAGFLKDPDYEINSVRYTIATDRPDRTVYNGGETGWGRRVLDVASHSQNSITFVVFDRGWGGFPGKPAGCITHTVTPYEWQLSLGLVAVHSPTPVSLSQQVFWNLDGFSSTSTKTVLEHTLKLPYSGLRFAVDQDGVPTGDILSNPENSAFDFWSKHQRIGDALRDGSSRTRERYRQLDDTFLVMRPQPWKMEDGPAAILASEHSGIQVELFTNQESLHVHTWKAGPDSVDLKRGQGQGRVPDFGAVSMEMQNWPDSLHHPEWQRQHETILGTNRIYGSYSTFKFSID</sequence>
<comment type="caution">
    <text evidence="1">The sequence shown here is derived from an EMBL/GenBank/DDBJ whole genome shotgun (WGS) entry which is preliminary data.</text>
</comment>